<dbReference type="SUPFAM" id="SSF101116">
    <property type="entry name" value="Flagellar export chaperone FliS"/>
    <property type="match status" value="1"/>
</dbReference>
<keyword evidence="7" id="KW-0966">Cell projection</keyword>
<accession>A0A1H9SGI8</accession>
<evidence type="ECO:0000256" key="2">
    <source>
        <dbReference type="ARBA" id="ARBA00008787"/>
    </source>
</evidence>
<dbReference type="Pfam" id="PF02561">
    <property type="entry name" value="FliS"/>
    <property type="match status" value="1"/>
</dbReference>
<sequence length="132" mass="15301">MVQNQGYAAYANNKVLTASPAELVLMLYEAAIKFTNIAIAAVDVTEQHPKKDIQKAHDNIIKVERIIDELQLSLDKRYPVAQDFDNVYQYIQERLVVANMDKDKEVLEEILKHLRKMRDTWKEVMKKALANK</sequence>
<reference evidence="8" key="1">
    <citation type="submission" date="2016-10" db="EMBL/GenBank/DDBJ databases">
        <authorList>
            <person name="Varghese N."/>
            <person name="Submissions S."/>
        </authorList>
    </citation>
    <scope>NUCLEOTIDE SEQUENCE [LARGE SCALE GENOMIC DNA]</scope>
    <source>
        <strain evidence="8">S1b</strain>
    </source>
</reference>
<evidence type="ECO:0000256" key="1">
    <source>
        <dbReference type="ARBA" id="ARBA00004514"/>
    </source>
</evidence>
<gene>
    <name evidence="7" type="ORF">SAMN02910429_01223</name>
</gene>
<dbReference type="EMBL" id="FOGW01000011">
    <property type="protein sequence ID" value="SER83339.1"/>
    <property type="molecule type" value="Genomic_DNA"/>
</dbReference>
<name>A0A1H9SGI8_9FIRM</name>
<proteinExistence type="inferred from homology"/>
<dbReference type="GO" id="GO:0071973">
    <property type="term" value="P:bacterial-type flagellum-dependent cell motility"/>
    <property type="evidence" value="ECO:0007669"/>
    <property type="project" value="TreeGrafter"/>
</dbReference>
<dbReference type="PANTHER" id="PTHR34773:SF1">
    <property type="entry name" value="FLAGELLAR SECRETION CHAPERONE FLIS"/>
    <property type="match status" value="1"/>
</dbReference>
<dbReference type="GO" id="GO:0044780">
    <property type="term" value="P:bacterial-type flagellum assembly"/>
    <property type="evidence" value="ECO:0007669"/>
    <property type="project" value="InterPro"/>
</dbReference>
<keyword evidence="4 6" id="KW-1005">Bacterial flagellum biogenesis</keyword>
<dbReference type="Proteomes" id="UP000182471">
    <property type="component" value="Unassembled WGS sequence"/>
</dbReference>
<keyword evidence="8" id="KW-1185">Reference proteome</keyword>
<evidence type="ECO:0000256" key="4">
    <source>
        <dbReference type="ARBA" id="ARBA00022795"/>
    </source>
</evidence>
<dbReference type="Gene3D" id="1.20.120.340">
    <property type="entry name" value="Flagellar protein FliS"/>
    <property type="match status" value="1"/>
</dbReference>
<evidence type="ECO:0000313" key="7">
    <source>
        <dbReference type="EMBL" id="SER83339.1"/>
    </source>
</evidence>
<evidence type="ECO:0000313" key="8">
    <source>
        <dbReference type="Proteomes" id="UP000182471"/>
    </source>
</evidence>
<evidence type="ECO:0000256" key="3">
    <source>
        <dbReference type="ARBA" id="ARBA00022490"/>
    </source>
</evidence>
<protein>
    <recommendedName>
        <fullName evidence="6">Flagellar secretion chaperone FliS</fullName>
    </recommendedName>
</protein>
<dbReference type="InterPro" id="IPR036584">
    <property type="entry name" value="FliS_sf"/>
</dbReference>
<keyword evidence="3 6" id="KW-0963">Cytoplasm</keyword>
<evidence type="ECO:0000256" key="5">
    <source>
        <dbReference type="ARBA" id="ARBA00023186"/>
    </source>
</evidence>
<dbReference type="NCBIfam" id="TIGR00208">
    <property type="entry name" value="fliS"/>
    <property type="match status" value="1"/>
</dbReference>
<comment type="similarity">
    <text evidence="2 6">Belongs to the FliS family.</text>
</comment>
<organism evidence="7 8">
    <name type="scientific">Lachnobacterium bovis</name>
    <dbReference type="NCBI Taxonomy" id="140626"/>
    <lineage>
        <taxon>Bacteria</taxon>
        <taxon>Bacillati</taxon>
        <taxon>Bacillota</taxon>
        <taxon>Clostridia</taxon>
        <taxon>Lachnospirales</taxon>
        <taxon>Lachnospiraceae</taxon>
        <taxon>Lachnobacterium</taxon>
    </lineage>
</organism>
<keyword evidence="7" id="KW-0282">Flagellum</keyword>
<dbReference type="RefSeq" id="WP_022749555.1">
    <property type="nucleotide sequence ID" value="NZ_FOGW01000011.1"/>
</dbReference>
<dbReference type="PANTHER" id="PTHR34773">
    <property type="entry name" value="FLAGELLAR SECRETION CHAPERONE FLIS"/>
    <property type="match status" value="1"/>
</dbReference>
<dbReference type="InterPro" id="IPR003713">
    <property type="entry name" value="FliS"/>
</dbReference>
<keyword evidence="7" id="KW-0969">Cilium</keyword>
<keyword evidence="5" id="KW-0143">Chaperone</keyword>
<dbReference type="GO" id="GO:0005829">
    <property type="term" value="C:cytosol"/>
    <property type="evidence" value="ECO:0007669"/>
    <property type="project" value="UniProtKB-SubCell"/>
</dbReference>
<comment type="subcellular location">
    <subcellularLocation>
        <location evidence="1 6">Cytoplasm</location>
        <location evidence="1 6">Cytosol</location>
    </subcellularLocation>
</comment>
<evidence type="ECO:0000256" key="6">
    <source>
        <dbReference type="PIRNR" id="PIRNR039090"/>
    </source>
</evidence>
<dbReference type="PIRSF" id="PIRSF039090">
    <property type="entry name" value="Flis"/>
    <property type="match status" value="1"/>
</dbReference>
<dbReference type="CDD" id="cd16098">
    <property type="entry name" value="FliS"/>
    <property type="match status" value="1"/>
</dbReference>
<dbReference type="AlphaFoldDB" id="A0A1H9SGI8"/>